<accession>A0A450UIU7</accession>
<name>A0A450UIU7_9GAMM</name>
<reference evidence="1" key="1">
    <citation type="submission" date="2019-02" db="EMBL/GenBank/DDBJ databases">
        <authorList>
            <person name="Gruber-Vodicka R. H."/>
            <person name="Seah K. B. B."/>
        </authorList>
    </citation>
    <scope>NUCLEOTIDE SEQUENCE</scope>
    <source>
        <strain evidence="2">BECK_SA2B12</strain>
        <strain evidence="1">BECK_SA2B20</strain>
    </source>
</reference>
<dbReference type="AlphaFoldDB" id="A0A450UIU7"/>
<dbReference type="EMBL" id="CAADFJ010000028">
    <property type="protein sequence ID" value="VFJ99023.1"/>
    <property type="molecule type" value="Genomic_DNA"/>
</dbReference>
<proteinExistence type="predicted"/>
<organism evidence="1">
    <name type="scientific">Candidatus Kentrum eta</name>
    <dbReference type="NCBI Taxonomy" id="2126337"/>
    <lineage>
        <taxon>Bacteria</taxon>
        <taxon>Pseudomonadati</taxon>
        <taxon>Pseudomonadota</taxon>
        <taxon>Gammaproteobacteria</taxon>
        <taxon>Candidatus Kentrum</taxon>
    </lineage>
</organism>
<evidence type="ECO:0000313" key="2">
    <source>
        <dbReference type="EMBL" id="VFJ99023.1"/>
    </source>
</evidence>
<protein>
    <submittedName>
        <fullName evidence="1">Uncharacterized protein</fullName>
    </submittedName>
</protein>
<dbReference type="EMBL" id="CAADFI010000029">
    <property type="protein sequence ID" value="VFJ92420.1"/>
    <property type="molecule type" value="Genomic_DNA"/>
</dbReference>
<gene>
    <name evidence="1" type="ORF">BECKH772B_GA0070898_1002917</name>
    <name evidence="2" type="ORF">BECKH772C_GA0070978_1002816</name>
</gene>
<evidence type="ECO:0000313" key="1">
    <source>
        <dbReference type="EMBL" id="VFJ92420.1"/>
    </source>
</evidence>
<sequence>MLGGITYAASTSVDAVHATPGAQNHPSMATCQLIGLARPPSPLAFRAAGVARAIIRLASRAARFACRKTCQAFPVTRQASGVTGLPFPAMGEAREAIRLASYTAHQAFPVACRAYHKSLQLIDS</sequence>